<dbReference type="STRING" id="391587.KAOT1_06532"/>
<proteinExistence type="predicted"/>
<dbReference type="RefSeq" id="WP_007093875.1">
    <property type="nucleotide sequence ID" value="NZ_CP142125.1"/>
</dbReference>
<evidence type="ECO:0000313" key="2">
    <source>
        <dbReference type="EMBL" id="EDP95118.1"/>
    </source>
</evidence>
<dbReference type="OrthoDB" id="9798288at2"/>
<dbReference type="Proteomes" id="UP000002945">
    <property type="component" value="Unassembled WGS sequence"/>
</dbReference>
<dbReference type="InterPro" id="IPR011051">
    <property type="entry name" value="RmlC_Cupin_sf"/>
</dbReference>
<dbReference type="PANTHER" id="PTHR33387">
    <property type="entry name" value="RMLC-LIKE JELLY ROLL FOLD PROTEIN"/>
    <property type="match status" value="1"/>
</dbReference>
<comment type="caution">
    <text evidence="2">The sequence shown here is derived from an EMBL/GenBank/DDBJ whole genome shotgun (WGS) entry which is preliminary data.</text>
</comment>
<gene>
    <name evidence="2" type="ORF">KAOT1_06532</name>
</gene>
<accession>A9E4T2</accession>
<dbReference type="Gene3D" id="2.60.120.10">
    <property type="entry name" value="Jelly Rolls"/>
    <property type="match status" value="1"/>
</dbReference>
<feature type="domain" description="DUF985" evidence="1">
    <location>
        <begin position="7"/>
        <end position="146"/>
    </location>
</feature>
<evidence type="ECO:0000313" key="3">
    <source>
        <dbReference type="Proteomes" id="UP000002945"/>
    </source>
</evidence>
<dbReference type="SUPFAM" id="SSF51182">
    <property type="entry name" value="RmlC-like cupins"/>
    <property type="match status" value="1"/>
</dbReference>
<keyword evidence="3" id="KW-1185">Reference proteome</keyword>
<sequence length="168" mass="19078">MLPEIKKLVENLHLLPHPEGGFYKEVYRSEKVIPKNALLDDFSGDRSYCTSIYFLLTSKNFSAFHRIKQDEIWHFYGGSALSVHVIDKEGKYTEHKVGMNFSKGEEPQLVVPAGCWFASSVAKENSYAFVGCTVAPGFDFEDFELAKGADLASEYPQYSSIIYRLTRE</sequence>
<protein>
    <recommendedName>
        <fullName evidence="1">DUF985 domain-containing protein</fullName>
    </recommendedName>
</protein>
<dbReference type="eggNOG" id="COG3542">
    <property type="taxonomic scope" value="Bacteria"/>
</dbReference>
<dbReference type="HOGENOM" id="CLU_088365_0_1_10"/>
<dbReference type="EMBL" id="ABIB01000010">
    <property type="protein sequence ID" value="EDP95118.1"/>
    <property type="molecule type" value="Genomic_DNA"/>
</dbReference>
<dbReference type="PANTHER" id="PTHR33387:SF3">
    <property type="entry name" value="DUF985 DOMAIN-CONTAINING PROTEIN"/>
    <property type="match status" value="1"/>
</dbReference>
<reference evidence="2 3" key="1">
    <citation type="journal article" date="2011" name="J. Bacteriol.">
        <title>Genome sequence of the algicidal bacterium Kordia algicida OT-1.</title>
        <authorList>
            <person name="Lee H.S."/>
            <person name="Kang S.G."/>
            <person name="Kwon K.K."/>
            <person name="Lee J.H."/>
            <person name="Kim S.J."/>
        </authorList>
    </citation>
    <scope>NUCLEOTIDE SEQUENCE [LARGE SCALE GENOMIC DNA]</scope>
    <source>
        <strain evidence="2 3">OT-1</strain>
    </source>
</reference>
<evidence type="ECO:0000259" key="1">
    <source>
        <dbReference type="Pfam" id="PF06172"/>
    </source>
</evidence>
<dbReference type="InterPro" id="IPR039935">
    <property type="entry name" value="YML079W-like"/>
</dbReference>
<dbReference type="Pfam" id="PF06172">
    <property type="entry name" value="Cupin_5"/>
    <property type="match status" value="1"/>
</dbReference>
<dbReference type="InterPro" id="IPR014710">
    <property type="entry name" value="RmlC-like_jellyroll"/>
</dbReference>
<dbReference type="CDD" id="cd06121">
    <property type="entry name" value="cupin_YML079wp"/>
    <property type="match status" value="1"/>
</dbReference>
<dbReference type="AlphaFoldDB" id="A9E4T2"/>
<organism evidence="2 3">
    <name type="scientific">Kordia algicida OT-1</name>
    <dbReference type="NCBI Taxonomy" id="391587"/>
    <lineage>
        <taxon>Bacteria</taxon>
        <taxon>Pseudomonadati</taxon>
        <taxon>Bacteroidota</taxon>
        <taxon>Flavobacteriia</taxon>
        <taxon>Flavobacteriales</taxon>
        <taxon>Flavobacteriaceae</taxon>
        <taxon>Kordia</taxon>
    </lineage>
</organism>
<name>A9E4T2_9FLAO</name>
<dbReference type="InterPro" id="IPR009327">
    <property type="entry name" value="Cupin_DUF985"/>
</dbReference>